<name>A0ACC3MSR4_9PEZI</name>
<evidence type="ECO:0000313" key="1">
    <source>
        <dbReference type="EMBL" id="KAK3700958.1"/>
    </source>
</evidence>
<gene>
    <name evidence="1" type="primary">OLA1_2</name>
    <name evidence="1" type="ORF">LTR37_015664</name>
</gene>
<sequence>MPPKKEVKQEKILLGRPGNNLKSGIVGLANVGKSTFFQALTKCSLGNPANFPYATIDPEEARVIVPDERFNWLCEQYKPKSVVPANLTVYDIAGLTRGASTGAGLGNAFLSHIRAVDAVFQVVRCFDDAEIIHVEGDVDPIRDLEIISEELRIKDIEFVEKAHENLVKQTRRGGQSLEMKKLKEEQATVEKILEMLKDGKDVRKGNWGPKEVEVINPLFLLSAKPVVFLVNLSEKDYIRQKNKHLPKIAEWVKEHATGDPIIPISVSFEERLTRFENEAEVDEECKKLGTKSALPKIVTTMRKALNLGSFFTTGTDEVRQWTIRNGTKAPQAAGVIHGDFEKTFIQCIVYNYNVLKEEGDEASVKAKGKVLTKGKEYVVEDGDILLIKAGAAKA</sequence>
<dbReference type="EMBL" id="JAUTXU010000178">
    <property type="protein sequence ID" value="KAK3700958.1"/>
    <property type="molecule type" value="Genomic_DNA"/>
</dbReference>
<reference evidence="1" key="1">
    <citation type="submission" date="2023-07" db="EMBL/GenBank/DDBJ databases">
        <title>Black Yeasts Isolated from many extreme environments.</title>
        <authorList>
            <person name="Coleine C."/>
            <person name="Stajich J.E."/>
            <person name="Selbmann L."/>
        </authorList>
    </citation>
    <scope>NUCLEOTIDE SEQUENCE</scope>
    <source>
        <strain evidence="1">CCFEE 5714</strain>
    </source>
</reference>
<protein>
    <submittedName>
        <fullName evidence="1">Obg-like ATPase</fullName>
    </submittedName>
</protein>
<keyword evidence="2" id="KW-1185">Reference proteome</keyword>
<dbReference type="Proteomes" id="UP001281147">
    <property type="component" value="Unassembled WGS sequence"/>
</dbReference>
<accession>A0ACC3MSR4</accession>
<organism evidence="1 2">
    <name type="scientific">Vermiconidia calcicola</name>
    <dbReference type="NCBI Taxonomy" id="1690605"/>
    <lineage>
        <taxon>Eukaryota</taxon>
        <taxon>Fungi</taxon>
        <taxon>Dikarya</taxon>
        <taxon>Ascomycota</taxon>
        <taxon>Pezizomycotina</taxon>
        <taxon>Dothideomycetes</taxon>
        <taxon>Dothideomycetidae</taxon>
        <taxon>Mycosphaerellales</taxon>
        <taxon>Extremaceae</taxon>
        <taxon>Vermiconidia</taxon>
    </lineage>
</organism>
<evidence type="ECO:0000313" key="2">
    <source>
        <dbReference type="Proteomes" id="UP001281147"/>
    </source>
</evidence>
<proteinExistence type="predicted"/>
<comment type="caution">
    <text evidence="1">The sequence shown here is derived from an EMBL/GenBank/DDBJ whole genome shotgun (WGS) entry which is preliminary data.</text>
</comment>